<organism evidence="10 11">
    <name type="scientific">Fusarium sarcochroum</name>
    <dbReference type="NCBI Taxonomy" id="1208366"/>
    <lineage>
        <taxon>Eukaryota</taxon>
        <taxon>Fungi</taxon>
        <taxon>Dikarya</taxon>
        <taxon>Ascomycota</taxon>
        <taxon>Pezizomycotina</taxon>
        <taxon>Sordariomycetes</taxon>
        <taxon>Hypocreomycetidae</taxon>
        <taxon>Hypocreales</taxon>
        <taxon>Nectriaceae</taxon>
        <taxon>Fusarium</taxon>
        <taxon>Fusarium lateritium species complex</taxon>
    </lineage>
</organism>
<keyword evidence="5" id="KW-0472">Membrane</keyword>
<evidence type="ECO:0000256" key="8">
    <source>
        <dbReference type="SAM" id="SignalP"/>
    </source>
</evidence>
<evidence type="ECO:0000256" key="2">
    <source>
        <dbReference type="ARBA" id="ARBA00022692"/>
    </source>
</evidence>
<reference evidence="10" key="2">
    <citation type="submission" date="2020-05" db="EMBL/GenBank/DDBJ databases">
        <authorList>
            <person name="Kim H.-S."/>
            <person name="Proctor R.H."/>
            <person name="Brown D.W."/>
        </authorList>
    </citation>
    <scope>NUCLEOTIDE SEQUENCE</scope>
    <source>
        <strain evidence="10">NRRL 20472</strain>
    </source>
</reference>
<dbReference type="GO" id="GO:0005886">
    <property type="term" value="C:plasma membrane"/>
    <property type="evidence" value="ECO:0007669"/>
    <property type="project" value="TreeGrafter"/>
</dbReference>
<dbReference type="Proteomes" id="UP000622797">
    <property type="component" value="Unassembled WGS sequence"/>
</dbReference>
<evidence type="ECO:0000256" key="7">
    <source>
        <dbReference type="SAM" id="MobiDB-lite"/>
    </source>
</evidence>
<dbReference type="InterPro" id="IPR002889">
    <property type="entry name" value="WSC_carb-bd"/>
</dbReference>
<keyword evidence="2" id="KW-0812">Transmembrane</keyword>
<evidence type="ECO:0000256" key="4">
    <source>
        <dbReference type="ARBA" id="ARBA00022989"/>
    </source>
</evidence>
<sequence>MMLALNLYVLALVVAQHSPQVVVRDQLTTEGCYRRQPSTVGLSYLNLQLSHTSCRATCEQDGKTVALMKGPRCYCADTLPPRDSMLPTSSCDYPCPANDQEMCGSYRNGAWTIIGMELRVDVEEDDLGSKPKAIQKPIEPAVRNRVTSQGCFSFLPRRTPEHSYRVEQVRLVRPDFSCSSYCKNVIGMPVAIMRLDQCWCNNKYPALNLLVPDEFCNSPCPGEGDDACGGSEPEAYSVVNTGKQEAVRHDDWRSYVLDWAKATLRPTEKPQPDRLTSQGCFSSLPNIDDDSDDLTEDLNSDLEHQCYQICLENGKSVMIISGWECYCYDVYPAKSARVDDAYCNWPCYANNQTACGGKSRGYPGERDEYFSVYNTGLRMNVENSEDDDEEPPPHQKPITEPVKDSMTSQGCFSGLPPSAELQDLYHFGVHNDEMSCKDICAAKGKAVSTTSGVGCFCADEYPAADSLVADEECNTLCPGWPEICGGNSMGKEGINWRYSVYNTGVNLDVKHADQNDKYTTPFTATEQLPKKPILQRPAQDPVPFTATPQGCFIMLPPSAEKVELPNGELNSQDLCGRICSTMKRNVMLTLGGCCFCADTYPPKSALDGDQACALPCPGDSQMSCGGVATEEGDQYWSFSVWNTGRSMHVEHSSDRLIEYYPTPKQRALQLPEPGEYTSQGCFSELPRYFISFWVYENSPSACYHECKERGATVMFLHMGMCGCSMTYPMRQARILDRGCTFECPGKRLLACGGVGRYSVYNMGINLEVDYDIVRQPTTYRSDTANGRKELTTLASITAQGCYVVITGHTEHQWDVGDLAQRQFYQACISMCRLLAKPLLLMFENECQCAETYPAKPALVDDNGYMIPCVDTIHRTCSAHLPDRYDEHTCI</sequence>
<protein>
    <recommendedName>
        <fullName evidence="9">WSC domain-containing protein</fullName>
    </recommendedName>
</protein>
<evidence type="ECO:0000256" key="5">
    <source>
        <dbReference type="ARBA" id="ARBA00023136"/>
    </source>
</evidence>
<evidence type="ECO:0000259" key="9">
    <source>
        <dbReference type="PROSITE" id="PS51212"/>
    </source>
</evidence>
<feature type="domain" description="WSC" evidence="9">
    <location>
        <begin position="274"/>
        <end position="376"/>
    </location>
</feature>
<name>A0A8H4WMQ6_9HYPO</name>
<dbReference type="PROSITE" id="PS51212">
    <property type="entry name" value="WSC"/>
    <property type="match status" value="6"/>
</dbReference>
<feature type="domain" description="WSC" evidence="9">
    <location>
        <begin position="675"/>
        <end position="763"/>
    </location>
</feature>
<feature type="domain" description="WSC" evidence="9">
    <location>
        <begin position="145"/>
        <end position="242"/>
    </location>
</feature>
<evidence type="ECO:0000256" key="6">
    <source>
        <dbReference type="ARBA" id="ARBA00023180"/>
    </source>
</evidence>
<feature type="non-terminal residue" evidence="10">
    <location>
        <position position="890"/>
    </location>
</feature>
<feature type="domain" description="WSC" evidence="9">
    <location>
        <begin position="545"/>
        <end position="636"/>
    </location>
</feature>
<keyword evidence="3 8" id="KW-0732">Signal</keyword>
<keyword evidence="6" id="KW-0325">Glycoprotein</keyword>
<dbReference type="EMBL" id="JABEXW010001580">
    <property type="protein sequence ID" value="KAF4943310.1"/>
    <property type="molecule type" value="Genomic_DNA"/>
</dbReference>
<keyword evidence="11" id="KW-1185">Reference proteome</keyword>
<keyword evidence="4" id="KW-1133">Transmembrane helix</keyword>
<dbReference type="AlphaFoldDB" id="A0A8H4WMQ6"/>
<comment type="subcellular location">
    <subcellularLocation>
        <location evidence="1">Membrane</location>
        <topology evidence="1">Single-pass membrane protein</topology>
    </subcellularLocation>
</comment>
<feature type="chain" id="PRO_5034672796" description="WSC domain-containing protein" evidence="8">
    <location>
        <begin position="16"/>
        <end position="890"/>
    </location>
</feature>
<feature type="signal peptide" evidence="8">
    <location>
        <begin position="1"/>
        <end position="15"/>
    </location>
</feature>
<dbReference type="OrthoDB" id="2019572at2759"/>
<accession>A0A8H4WMQ6</accession>
<evidence type="ECO:0000256" key="3">
    <source>
        <dbReference type="ARBA" id="ARBA00022729"/>
    </source>
</evidence>
<dbReference type="InterPro" id="IPR051836">
    <property type="entry name" value="Kremen_rcpt"/>
</dbReference>
<evidence type="ECO:0000256" key="1">
    <source>
        <dbReference type="ARBA" id="ARBA00004167"/>
    </source>
</evidence>
<dbReference type="PANTHER" id="PTHR24269:SF16">
    <property type="entry name" value="PROTEIN SLG1"/>
    <property type="match status" value="1"/>
</dbReference>
<proteinExistence type="predicted"/>
<reference evidence="10" key="1">
    <citation type="journal article" date="2020" name="BMC Genomics">
        <title>Correction to: Identification and distribution of gene clusters required for synthesis of sphingolipid metabolism inhibitors in diverse species of the filamentous fungus Fusarium.</title>
        <authorList>
            <person name="Kim H.S."/>
            <person name="Lohmar J.M."/>
            <person name="Busman M."/>
            <person name="Brown D.W."/>
            <person name="Naumann T.A."/>
            <person name="Divon H.H."/>
            <person name="Lysoe E."/>
            <person name="Uhlig S."/>
            <person name="Proctor R.H."/>
        </authorList>
    </citation>
    <scope>NUCLEOTIDE SEQUENCE</scope>
    <source>
        <strain evidence="10">NRRL 20472</strain>
    </source>
</reference>
<evidence type="ECO:0000313" key="10">
    <source>
        <dbReference type="EMBL" id="KAF4943310.1"/>
    </source>
</evidence>
<evidence type="ECO:0000313" key="11">
    <source>
        <dbReference type="Proteomes" id="UP000622797"/>
    </source>
</evidence>
<feature type="domain" description="WSC" evidence="9">
    <location>
        <begin position="405"/>
        <end position="504"/>
    </location>
</feature>
<comment type="caution">
    <text evidence="10">The sequence shown here is derived from an EMBL/GenBank/DDBJ whole genome shotgun (WGS) entry which is preliminary data.</text>
</comment>
<dbReference type="PANTHER" id="PTHR24269">
    <property type="entry name" value="KREMEN PROTEIN"/>
    <property type="match status" value="1"/>
</dbReference>
<dbReference type="SMART" id="SM00321">
    <property type="entry name" value="WSC"/>
    <property type="match status" value="5"/>
</dbReference>
<feature type="domain" description="WSC" evidence="9">
    <location>
        <begin position="26"/>
        <end position="119"/>
    </location>
</feature>
<dbReference type="Pfam" id="PF01822">
    <property type="entry name" value="WSC"/>
    <property type="match status" value="5"/>
</dbReference>
<gene>
    <name evidence="10" type="ORF">FSARC_14951</name>
</gene>
<feature type="region of interest" description="Disordered" evidence="7">
    <location>
        <begin position="382"/>
        <end position="405"/>
    </location>
</feature>